<comment type="caution">
    <text evidence="1">The sequence shown here is derived from an EMBL/GenBank/DDBJ whole genome shotgun (WGS) entry which is preliminary data.</text>
</comment>
<evidence type="ECO:0000313" key="2">
    <source>
        <dbReference type="Proteomes" id="UP000789702"/>
    </source>
</evidence>
<gene>
    <name evidence="1" type="ORF">DHETER_LOCUS368</name>
</gene>
<organism evidence="1 2">
    <name type="scientific">Dentiscutata heterogama</name>
    <dbReference type="NCBI Taxonomy" id="1316150"/>
    <lineage>
        <taxon>Eukaryota</taxon>
        <taxon>Fungi</taxon>
        <taxon>Fungi incertae sedis</taxon>
        <taxon>Mucoromycota</taxon>
        <taxon>Glomeromycotina</taxon>
        <taxon>Glomeromycetes</taxon>
        <taxon>Diversisporales</taxon>
        <taxon>Gigasporaceae</taxon>
        <taxon>Dentiscutata</taxon>
    </lineage>
</organism>
<sequence>MDSRGLIEKVFNEENEVIKHDYSLFGNFKEISRSQSGTVRKATLGDKIIVLKSINIDKPEVTDQTNTDEKFIKAFKLRRSTMSSIFKNLIVDKPIQRQTYEHETINETSKSNEEFSTVITTEHVKEILSWIDPHNAQLEFKLILRASRDGYKKDTFYSKCKDIAHTVVVLKVKKSGEILGGYNPFTWEEIKGKKYKETHRSFIFSLKNGQFNSTLSRVKDKERAICCKEGFGPSFGYLDLYMSRSDEKIWGCCEIAYERSIKINENESQKYSEFRIEDYEVFHISGLNHD</sequence>
<proteinExistence type="predicted"/>
<reference evidence="1" key="1">
    <citation type="submission" date="2021-06" db="EMBL/GenBank/DDBJ databases">
        <authorList>
            <person name="Kallberg Y."/>
            <person name="Tangrot J."/>
            <person name="Rosling A."/>
        </authorList>
    </citation>
    <scope>NUCLEOTIDE SEQUENCE</scope>
    <source>
        <strain evidence="1">IL203A</strain>
    </source>
</reference>
<protein>
    <submittedName>
        <fullName evidence="1">5381_t:CDS:1</fullName>
    </submittedName>
</protein>
<dbReference type="Proteomes" id="UP000789702">
    <property type="component" value="Unassembled WGS sequence"/>
</dbReference>
<name>A0ACA9JYZ0_9GLOM</name>
<keyword evidence="2" id="KW-1185">Reference proteome</keyword>
<accession>A0ACA9JYZ0</accession>
<dbReference type="EMBL" id="CAJVPU010000172">
    <property type="protein sequence ID" value="CAG8442709.1"/>
    <property type="molecule type" value="Genomic_DNA"/>
</dbReference>
<evidence type="ECO:0000313" key="1">
    <source>
        <dbReference type="EMBL" id="CAG8442709.1"/>
    </source>
</evidence>